<feature type="compositionally biased region" description="Polar residues" evidence="1">
    <location>
        <begin position="177"/>
        <end position="192"/>
    </location>
</feature>
<feature type="region of interest" description="Disordered" evidence="1">
    <location>
        <begin position="1"/>
        <end position="56"/>
    </location>
</feature>
<evidence type="ECO:0000313" key="3">
    <source>
        <dbReference type="Proteomes" id="UP001271007"/>
    </source>
</evidence>
<protein>
    <recommendedName>
        <fullName evidence="4">BTB domain-containing protein</fullName>
    </recommendedName>
</protein>
<name>A0AAJ0DAC7_9PEZI</name>
<dbReference type="EMBL" id="JAWDJX010000034">
    <property type="protein sequence ID" value="KAK3050200.1"/>
    <property type="molecule type" value="Genomic_DNA"/>
</dbReference>
<feature type="region of interest" description="Disordered" evidence="1">
    <location>
        <begin position="171"/>
        <end position="387"/>
    </location>
</feature>
<dbReference type="InterPro" id="IPR011333">
    <property type="entry name" value="SKP1/BTB/POZ_sf"/>
</dbReference>
<keyword evidence="3" id="KW-1185">Reference proteome</keyword>
<dbReference type="Gene3D" id="3.30.710.10">
    <property type="entry name" value="Potassium Channel Kv1.1, Chain A"/>
    <property type="match status" value="1"/>
</dbReference>
<evidence type="ECO:0000256" key="1">
    <source>
        <dbReference type="SAM" id="MobiDB-lite"/>
    </source>
</evidence>
<evidence type="ECO:0008006" key="4">
    <source>
        <dbReference type="Google" id="ProtNLM"/>
    </source>
</evidence>
<feature type="compositionally biased region" description="Low complexity" evidence="1">
    <location>
        <begin position="563"/>
        <end position="575"/>
    </location>
</feature>
<evidence type="ECO:0000313" key="2">
    <source>
        <dbReference type="EMBL" id="KAK3050200.1"/>
    </source>
</evidence>
<dbReference type="AlphaFoldDB" id="A0AAJ0DAC7"/>
<feature type="region of interest" description="Disordered" evidence="1">
    <location>
        <begin position="87"/>
        <end position="155"/>
    </location>
</feature>
<feature type="compositionally biased region" description="Polar residues" evidence="1">
    <location>
        <begin position="107"/>
        <end position="127"/>
    </location>
</feature>
<organism evidence="2 3">
    <name type="scientific">Extremus antarcticus</name>
    <dbReference type="NCBI Taxonomy" id="702011"/>
    <lineage>
        <taxon>Eukaryota</taxon>
        <taxon>Fungi</taxon>
        <taxon>Dikarya</taxon>
        <taxon>Ascomycota</taxon>
        <taxon>Pezizomycotina</taxon>
        <taxon>Dothideomycetes</taxon>
        <taxon>Dothideomycetidae</taxon>
        <taxon>Mycosphaerellales</taxon>
        <taxon>Extremaceae</taxon>
        <taxon>Extremus</taxon>
    </lineage>
</organism>
<reference evidence="2" key="1">
    <citation type="submission" date="2023-04" db="EMBL/GenBank/DDBJ databases">
        <title>Black Yeasts Isolated from many extreme environments.</title>
        <authorList>
            <person name="Coleine C."/>
            <person name="Stajich J.E."/>
            <person name="Selbmann L."/>
        </authorList>
    </citation>
    <scope>NUCLEOTIDE SEQUENCE</scope>
    <source>
        <strain evidence="2">CCFEE 5312</strain>
    </source>
</reference>
<sequence>MPPDSTAAPPGQSSATRRRPTSERVVPAIPLALTRPRPTKIKPKPEPKPEVNVKVGNEHVTAVNGKANGMGSQLESAVVTNGEITSPVEAVEDTGPNTPSKAVKNGEAQTPGSEGSAAMSISASTTPEVPITASARPSTPPPAAEANMATISPSSARNFDMSRIRTELPPAFVPSAEQYTPRSAASTQSNRPQFLPHAHPTHPSVGTIVFGGQDSTTSSPAPPLSSGSGFAPPPFSGSQQPYFAPNGHAHHVSEPYGQRMHQPGHQQSVPWGVRQPYGQQSSNAPFHHSHAHAPFRYPPREVFTPTEPHMPNGSASRSGSQASSGAQDGNHVGQILQSPTHMNGSREPQAIKSRNAHSRPSSYHQSMHPQPPPPPFTAPGLNPDFENSDALRSHIVSESSNPEFADCRLEITDSIGGATQRFDGHKIILSRSPTLLDLIRKAKASSSDAETVEVTLQGRYNHADTLVDALKYLYGGPLLQLSYQRPGSSAGEQLPSNTDRMESALRHIFIGSWLKVPALAARGVEVATSLLHWDTILPALAFALEGGLSHVWAVDDGSEDRASTSSSEDSLSRSEPTGSPTYDPHATHLLQRILDFTVHMFPPNFYLDASAPHLTFCPRLPSIPQGHASRASKSDPRLTQIRFGEVPVEELQRPSLLTSSISSILLSLPFVLLKWVLEHFDLVARLGPETVGSIMRQVVAEREVRRVKAEKARTAGHLAGETDNALLQSLLWEESVEPSTQHRAGFRLFRRKKDIDTPPSSGACSEMNK</sequence>
<dbReference type="Proteomes" id="UP001271007">
    <property type="component" value="Unassembled WGS sequence"/>
</dbReference>
<accession>A0AAJ0DAC7</accession>
<feature type="compositionally biased region" description="Low complexity" evidence="1">
    <location>
        <begin position="313"/>
        <end position="327"/>
    </location>
</feature>
<gene>
    <name evidence="2" type="ORF">LTR09_008589</name>
</gene>
<proteinExistence type="predicted"/>
<feature type="region of interest" description="Disordered" evidence="1">
    <location>
        <begin position="557"/>
        <end position="584"/>
    </location>
</feature>
<feature type="compositionally biased region" description="Polar residues" evidence="1">
    <location>
        <begin position="358"/>
        <end position="368"/>
    </location>
</feature>
<feature type="compositionally biased region" description="Low complexity" evidence="1">
    <location>
        <begin position="215"/>
        <end position="230"/>
    </location>
</feature>
<comment type="caution">
    <text evidence="2">The sequence shown here is derived from an EMBL/GenBank/DDBJ whole genome shotgun (WGS) entry which is preliminary data.</text>
</comment>